<dbReference type="RefSeq" id="XP_051449512.1">
    <property type="nucleotide sequence ID" value="XM_051593625.1"/>
</dbReference>
<name>A0AAD5HJN6_UMBRA</name>
<evidence type="ECO:0000313" key="5">
    <source>
        <dbReference type="EMBL" id="KAI8584508.1"/>
    </source>
</evidence>
<dbReference type="SMART" id="SM01216">
    <property type="entry name" value="Fmp27_WPPW"/>
    <property type="match status" value="1"/>
</dbReference>
<protein>
    <submittedName>
        <fullName evidence="5">Uncharacterized protein</fullName>
    </submittedName>
</protein>
<reference evidence="5" key="1">
    <citation type="submission" date="2021-06" db="EMBL/GenBank/DDBJ databases">
        <authorList>
            <consortium name="DOE Joint Genome Institute"/>
            <person name="Mondo S.J."/>
            <person name="Amses K.R."/>
            <person name="Simmons D.R."/>
            <person name="Longcore J.E."/>
            <person name="Seto K."/>
            <person name="Alves G.H."/>
            <person name="Bonds A.E."/>
            <person name="Quandt C.A."/>
            <person name="Davis W.J."/>
            <person name="Chang Y."/>
            <person name="Letcher P.M."/>
            <person name="Powell M.J."/>
            <person name="Kuo A."/>
            <person name="Labutti K."/>
            <person name="Pangilinan J."/>
            <person name="Andreopoulos W."/>
            <person name="Tritt A."/>
            <person name="Riley R."/>
            <person name="Hundley H."/>
            <person name="Johnson J."/>
            <person name="Lipzen A."/>
            <person name="Barry K."/>
            <person name="Berbee M.L."/>
            <person name="Buchler N.E."/>
            <person name="Grigoriev I.V."/>
            <person name="Spatafora J.W."/>
            <person name="Stajich J.E."/>
            <person name="James T.Y."/>
        </authorList>
    </citation>
    <scope>NUCLEOTIDE SEQUENCE</scope>
    <source>
        <strain evidence="5">AG</strain>
    </source>
</reference>
<dbReference type="EMBL" id="MU620892">
    <property type="protein sequence ID" value="KAI8584508.1"/>
    <property type="molecule type" value="Genomic_DNA"/>
</dbReference>
<dbReference type="Pfam" id="PF10344">
    <property type="entry name" value="Hobbit"/>
    <property type="match status" value="1"/>
</dbReference>
<feature type="domain" description="FMP27 WPPW motif-containing RBG unit" evidence="4">
    <location>
        <begin position="1625"/>
        <end position="2090"/>
    </location>
</feature>
<proteinExistence type="predicted"/>
<comment type="caution">
    <text evidence="5">The sequence shown here is derived from an EMBL/GenBank/DDBJ whole genome shotgun (WGS) entry which is preliminary data.</text>
</comment>
<reference evidence="5" key="2">
    <citation type="journal article" date="2022" name="Proc. Natl. Acad. Sci. U.S.A.">
        <title>Diploid-dominant life cycles characterize the early evolution of Fungi.</title>
        <authorList>
            <person name="Amses K.R."/>
            <person name="Simmons D.R."/>
            <person name="Longcore J.E."/>
            <person name="Mondo S.J."/>
            <person name="Seto K."/>
            <person name="Jeronimo G.H."/>
            <person name="Bonds A.E."/>
            <person name="Quandt C.A."/>
            <person name="Davis W.J."/>
            <person name="Chang Y."/>
            <person name="Federici B.A."/>
            <person name="Kuo A."/>
            <person name="LaButti K."/>
            <person name="Pangilinan J."/>
            <person name="Andreopoulos W."/>
            <person name="Tritt A."/>
            <person name="Riley R."/>
            <person name="Hundley H."/>
            <person name="Johnson J."/>
            <person name="Lipzen A."/>
            <person name="Barry K."/>
            <person name="Lang B.F."/>
            <person name="Cuomo C.A."/>
            <person name="Buchler N.E."/>
            <person name="Grigoriev I.V."/>
            <person name="Spatafora J.W."/>
            <person name="Stajich J.E."/>
            <person name="James T.Y."/>
        </authorList>
    </citation>
    <scope>NUCLEOTIDE SEQUENCE</scope>
    <source>
        <strain evidence="5">AG</strain>
    </source>
</reference>
<dbReference type="Proteomes" id="UP001206595">
    <property type="component" value="Unassembled WGS sequence"/>
</dbReference>
<dbReference type="InterPro" id="IPR019441">
    <property type="entry name" value="FMP27/BLTP2/Hobbit_GFWDK_RBG"/>
</dbReference>
<dbReference type="InterPro" id="IPR045167">
    <property type="entry name" value="Hobbit"/>
</dbReference>
<evidence type="ECO:0000259" key="4">
    <source>
        <dbReference type="SMART" id="SM01216"/>
    </source>
</evidence>
<gene>
    <name evidence="5" type="ORF">K450DRAFT_296025</name>
</gene>
<dbReference type="PANTHER" id="PTHR15678:SF6">
    <property type="entry name" value="BRIDGE-LIKE LIPID TRANSFER PROTEIN FAMILY MEMBER 2"/>
    <property type="match status" value="1"/>
</dbReference>
<dbReference type="GeneID" id="75918967"/>
<organism evidence="5 6">
    <name type="scientific">Umbelopsis ramanniana AG</name>
    <dbReference type="NCBI Taxonomy" id="1314678"/>
    <lineage>
        <taxon>Eukaryota</taxon>
        <taxon>Fungi</taxon>
        <taxon>Fungi incertae sedis</taxon>
        <taxon>Mucoromycota</taxon>
        <taxon>Mucoromycotina</taxon>
        <taxon>Umbelopsidomycetes</taxon>
        <taxon>Umbelopsidales</taxon>
        <taxon>Umbelopsidaceae</taxon>
        <taxon>Umbelopsis</taxon>
    </lineage>
</organism>
<feature type="region of interest" description="Disordered" evidence="1">
    <location>
        <begin position="2678"/>
        <end position="2705"/>
    </location>
</feature>
<accession>A0AAD5HJN6</accession>
<dbReference type="SMART" id="SM01215">
    <property type="entry name" value="Fmp27_SW"/>
    <property type="match status" value="1"/>
</dbReference>
<sequence>MVTIDGLLAILAATVLVVWVLSGSAYVSLQPYIENIEWPHLHDLQYKFAVLNQSYHVIIYIKVITFRLCHFPPGLATSQYPNSSGDVLKLLVEMESPRIRLVPFQPPKGRPDDQKPDDLQPKNKSPAGLQALFKYVGGSPTCNRLISFILRRVAIEITDLILDLDGRGTLVAHKMSLSQSKVYLRTTGNTMENDVYHDDHKESLKLSKSFTVFNLRRGHAARLIIDRLQLVSGEKVHRADANVLFSVTPLQLTISTTLPRHYDEKHRVSFAVESNTLQAKLDELSGVVMGIKSRSTSSEGTISESTDWADYVDGIHMKLDHGNVSWTPRIQSVLESIYLSASSTSSMNEEEGGPKLALSTSEVSMIWCEPNRDSFKLLYSKSLQLNISRSVSTAPNDPSSDTTRYLPICTNVGVSLDQPAVTISYDVLYPLKAEILDICQAWDPKQVNKLTTDIDVNLPSGRLHTTFSASHPALRIKDANENVITQIDASLFRVTMDTTSVEDFEIQQSYTPDQSNSSDTLVDSYTSSNQSSTHILQRYKTDLSLEVEELTTWKQCLRYLSEREFTPSACNYFAVDQFCFTYTSSSFSRPSALVSNSILDELPRPSCCLTFGSIHMDVRDAPYFVERAIPWVIMVSNLIKNDSPQLVQASTSSNSSPLVRIIIYSVDASFLAIDRPLDPEVDIPPQHFCNAPSEDIGCGVLFSAADVIIAISSLEDINSIRASSNDLNDISISAKEISLCSLMDEEGENCVFSLGEEPMVWIPDLAMRFHEERGFPEDVRFGQVVSMEISLIQFCWAPQALYSALCLVQCMKDTQSIFKQMNWGNSNTQSGNQSMFKSLRMSASTRQIVGRFSLSPSMKIQMEVSDASVHILPNHTMLSVGELRFYGTEKHGMVWKRLLFASQLKLNQVGGNESKIIMQTLCFRLPYNYVCATIVEAAIHAWKLTKTLFNRLVRGNITEWQGPSDRSGPVAIPSIQLRVHQFSVEFEDDPFESRLRLLWKTSLSEQPRRFKTEEAFHDKVNAMFEERQESGSSNNGQKLPDSLRLTAMIADLKSKRNSTEMRPGLPFGSHDVRKDRSSNDIEATWQRLQEYNSKCWINEVRSAIKQEETAIKGQRSAWYQPPFKQTFEEASPSSTFEYRLPHSSYCQRAIDITADPINPYSPLLGLSVDNLTIDITSPSFPLDQTTSFIQDVGEGVPLDTAYSVLLPFRMYCSGAKTVISLRDYPLPLLRVPEDRSARREFRTAWTLTGDFVIADELGDVAGAWLKPMTLIPERNYTLNLLRVASPLKFFSIVDIEVHTPEVTYIAWSMSVQPAIEDIIRIIDSFTPSPIDPSPKLGFWDKVRLMIHSRTRIRFLGQGDLALWMKGKKDPYSLSAGGAGIIKVWQRNVECRLGYTNTENELLQIFSDEYILAVPNVDFDDGSNSSSESQSKGMFFIEEPQEYINDQKYQKTVLSLTNGVRWGLACHFERFCRRGCAKCNTTNSKGSCKLLTFEPHYLVVYRTPEIVQKHYVAKEYDSFDGFRSRWIHLSFTVSNNDYANSNQLSPNALRLTPKFLSHFADWFSLFGGENGLPIRTGKMFPREDHRPTQKFGKHLGTLRYQIVLNCLFVSHIYKDEESGFEGDFLGFKANTKSFILDIHQRREHMQKDHHLLGSRSTSKWPMYEGEVIFDTMDVRVILATYLQSHPTSRSEYESSEEATDREWIDQLDYCELGVPAIMLPPATKLLPFVTAPYLSMRKTAKEAEKEKSAHLHGVHQCYIGNSPSTSDIQIRLHKERFNVINDHVRKIEVEIVDLEAKIAQNPNDTELLAESLSLLESTAQLYEKKRQLNLYLQEMLEGDRNSPSMRSVKNFGGGSLAEWEQLMGVFQVQLVLHNPCIIWNNEIRNVVYRFMDLQDRSKTRNLLLSTKTLRSLMNASNFPAPCVNDNPTPIIDNTSNNKNTVHDILQSLASADGQQSVALSECDDWLPSIESSPDTVSDMNDPIWQQSSLSADHQIKNNYTLDLLNPQFLFKSTKSTSGILVSAERAHLKGLTIFNKNSGDPDTDYIEERSLCRIDNSQFSIVKNVKTHDIVSTLYNSGSLNTLPWIPLEALVDKNFVSQDYERVAVGVSATLQYDDYNKLSMEPSQHPFEENANGVRLHFPAITLKATSAQYNVLYDVFKDLLLYSEPAKVDRQASLQEMMFISDLDTLPYVLDAAVLLKDNIRQHREALQQYHQYLSVLTEEQFEQYIALSKSHFELYDELYLLMESVKIAQSDRQSFMRLEAKTSLKFEVIANKVCWKMVLAATSHMFEWDLTHVNFMWLGKEDRSVKYKLELDKIVILHERDDEPVELVGPHFINDRRYINFSKHKMLQGYLVETASVGGIPVVEHMEIKLAPLKINMTYDIAKALASYLFPPEKRYQEVNEANEFEPVSGDQDVPYQADINAAEASRSIPTAESPKKRRALSLGKLSDFYGRVRRTDWNATAADDSTIDSGSVDASLNRPRRWSAVNLWWNEISVMRKRASNTRCFIYVKIPGAKHCLTYKGPKNRNFADMNNFVFKQPTIELRNRTCSWYELLDMVKKEILLAAVLHSGSLIKEKILPRGARRPLSWHSQRPGRWAFSQSARSLTLSSSSEDSTIEDSEDDARSMISSFSRAEEDVDSTRDLSVGSIQQSSIASRPASMISDSSKKQRWTQRIANKRPKFPNPFSANLRRRGSQRSNIVPSDVIQKGKLLLGKQYDGPMNRARASDSIEP</sequence>
<keyword evidence="6" id="KW-1185">Reference proteome</keyword>
<evidence type="ECO:0000259" key="2">
    <source>
        <dbReference type="SMART" id="SM01214"/>
    </source>
</evidence>
<dbReference type="SMART" id="SM01214">
    <property type="entry name" value="Fmp27_GFWDK"/>
    <property type="match status" value="1"/>
</dbReference>
<feature type="domain" description="FMP27 SW motif-containing RBG unit" evidence="3">
    <location>
        <begin position="1083"/>
        <end position="1205"/>
    </location>
</feature>
<feature type="region of interest" description="Disordered" evidence="1">
    <location>
        <begin position="102"/>
        <end position="123"/>
    </location>
</feature>
<evidence type="ECO:0000259" key="3">
    <source>
        <dbReference type="SMART" id="SM01215"/>
    </source>
</evidence>
<dbReference type="PANTHER" id="PTHR15678">
    <property type="entry name" value="ANTIGEN MLAA-22-RELATED"/>
    <property type="match status" value="1"/>
</dbReference>
<dbReference type="InterPro" id="IPR019449">
    <property type="entry name" value="FMP27_WPPW_RBG"/>
</dbReference>
<evidence type="ECO:0000256" key="1">
    <source>
        <dbReference type="SAM" id="MobiDB-lite"/>
    </source>
</evidence>
<evidence type="ECO:0000313" key="6">
    <source>
        <dbReference type="Proteomes" id="UP001206595"/>
    </source>
</evidence>
<dbReference type="InterPro" id="IPR019415">
    <property type="entry name" value="FMP27_SW_RBG"/>
</dbReference>
<feature type="compositionally biased region" description="Basic and acidic residues" evidence="1">
    <location>
        <begin position="109"/>
        <end position="121"/>
    </location>
</feature>
<feature type="domain" description="FMP27/BLTP2/Hobbit GFWDK motif-containing RBG unit" evidence="2">
    <location>
        <begin position="1223"/>
        <end position="1373"/>
    </location>
</feature>